<dbReference type="GO" id="GO:0003700">
    <property type="term" value="F:DNA-binding transcription factor activity"/>
    <property type="evidence" value="ECO:0007669"/>
    <property type="project" value="InterPro"/>
</dbReference>
<keyword evidence="3" id="KW-0804">Transcription</keyword>
<evidence type="ECO:0000256" key="3">
    <source>
        <dbReference type="ARBA" id="ARBA00023163"/>
    </source>
</evidence>
<dbReference type="Gene3D" id="1.10.10.60">
    <property type="entry name" value="Homeodomain-like"/>
    <property type="match status" value="1"/>
</dbReference>
<proteinExistence type="predicted"/>
<gene>
    <name evidence="5" type="ORF">CYJ10_12480</name>
</gene>
<comment type="caution">
    <text evidence="5">The sequence shown here is derived from an EMBL/GenBank/DDBJ whole genome shotgun (WGS) entry which is preliminary data.</text>
</comment>
<evidence type="ECO:0000256" key="2">
    <source>
        <dbReference type="ARBA" id="ARBA00023125"/>
    </source>
</evidence>
<dbReference type="PANTHER" id="PTHR46796">
    <property type="entry name" value="HTH-TYPE TRANSCRIPTIONAL ACTIVATOR RHAS-RELATED"/>
    <property type="match status" value="1"/>
</dbReference>
<dbReference type="PANTHER" id="PTHR46796:SF6">
    <property type="entry name" value="ARAC SUBFAMILY"/>
    <property type="match status" value="1"/>
</dbReference>
<dbReference type="GO" id="GO:0043565">
    <property type="term" value="F:sequence-specific DNA binding"/>
    <property type="evidence" value="ECO:0007669"/>
    <property type="project" value="InterPro"/>
</dbReference>
<name>A0A2N5CDZ9_9BURK</name>
<evidence type="ECO:0000256" key="1">
    <source>
        <dbReference type="ARBA" id="ARBA00023015"/>
    </source>
</evidence>
<organism evidence="5 6">
    <name type="scientific">Cupriavidus pauculus</name>
    <dbReference type="NCBI Taxonomy" id="82633"/>
    <lineage>
        <taxon>Bacteria</taxon>
        <taxon>Pseudomonadati</taxon>
        <taxon>Pseudomonadota</taxon>
        <taxon>Betaproteobacteria</taxon>
        <taxon>Burkholderiales</taxon>
        <taxon>Burkholderiaceae</taxon>
        <taxon>Cupriavidus</taxon>
    </lineage>
</organism>
<dbReference type="InterPro" id="IPR050204">
    <property type="entry name" value="AraC_XylS_family_regulators"/>
</dbReference>
<evidence type="ECO:0000313" key="5">
    <source>
        <dbReference type="EMBL" id="PLQ00434.1"/>
    </source>
</evidence>
<dbReference type="SUPFAM" id="SSF46689">
    <property type="entry name" value="Homeodomain-like"/>
    <property type="match status" value="1"/>
</dbReference>
<dbReference type="SMART" id="SM00342">
    <property type="entry name" value="HTH_ARAC"/>
    <property type="match status" value="1"/>
</dbReference>
<keyword evidence="2" id="KW-0238">DNA-binding</keyword>
<evidence type="ECO:0000313" key="6">
    <source>
        <dbReference type="Proteomes" id="UP000234341"/>
    </source>
</evidence>
<dbReference type="InterPro" id="IPR020449">
    <property type="entry name" value="Tscrpt_reg_AraC-type_HTH"/>
</dbReference>
<accession>A0A2N5CDZ9</accession>
<dbReference type="Pfam" id="PF12833">
    <property type="entry name" value="HTH_18"/>
    <property type="match status" value="1"/>
</dbReference>
<dbReference type="RefSeq" id="WP_101681803.1">
    <property type="nucleotide sequence ID" value="NZ_PJRP01000004.1"/>
</dbReference>
<dbReference type="PRINTS" id="PR00032">
    <property type="entry name" value="HTHARAC"/>
</dbReference>
<reference evidence="5 6" key="1">
    <citation type="submission" date="2017-12" db="EMBL/GenBank/DDBJ databases">
        <title>Genome sequence of the active heterotrophic nitrifier-denitrifier, Cupriavidus pauculus UM1.</title>
        <authorList>
            <person name="Putonti C."/>
            <person name="Castignetti D."/>
        </authorList>
    </citation>
    <scope>NUCLEOTIDE SEQUENCE [LARGE SCALE GENOMIC DNA]</scope>
    <source>
        <strain evidence="5 6">UM1</strain>
    </source>
</reference>
<evidence type="ECO:0000259" key="4">
    <source>
        <dbReference type="PROSITE" id="PS01124"/>
    </source>
</evidence>
<keyword evidence="1" id="KW-0805">Transcription regulation</keyword>
<dbReference type="Proteomes" id="UP000234341">
    <property type="component" value="Unassembled WGS sequence"/>
</dbReference>
<dbReference type="InterPro" id="IPR018060">
    <property type="entry name" value="HTH_AraC"/>
</dbReference>
<sequence length="331" mass="36339">MRAVQSPLQSPVSLSAASFAEWGEAISTNFLPLDCSRPAGGRFYGRANLAHFAQSVVGDIEVGAHRVTRRCQHAEASDAGYFKIFWQLSGRSVIAQRGREAALLPGHWSIYDTAQPYSVDMDEGCRALVLLVPQMRGFGWEAATRELCGSALPGMGAARIAASALRGLLHDTIAGHQLDHRAQAVLEDSMVALLETALHGAMVPDGVATHQRLGKNRVRSMVEYIDAQLHDPELSAQHLAAIFHVSRRTLYNLFREFGQTPHAYIQSRRLDRAAQRLSDPVESNCSITQIAFGLGFADAAHFSRVFHERFGVTPSQWRMDKNAGNIAMQHA</sequence>
<dbReference type="EMBL" id="PJRP01000004">
    <property type="protein sequence ID" value="PLQ00434.1"/>
    <property type="molecule type" value="Genomic_DNA"/>
</dbReference>
<feature type="domain" description="HTH araC/xylS-type" evidence="4">
    <location>
        <begin position="219"/>
        <end position="320"/>
    </location>
</feature>
<dbReference type="Pfam" id="PF14525">
    <property type="entry name" value="AraC_binding_2"/>
    <property type="match status" value="1"/>
</dbReference>
<dbReference type="PROSITE" id="PS01124">
    <property type="entry name" value="HTH_ARAC_FAMILY_2"/>
    <property type="match status" value="1"/>
</dbReference>
<protein>
    <recommendedName>
        <fullName evidence="4">HTH araC/xylS-type domain-containing protein</fullName>
    </recommendedName>
</protein>
<dbReference type="InterPro" id="IPR035418">
    <property type="entry name" value="AraC-bd_2"/>
</dbReference>
<dbReference type="InterPro" id="IPR009057">
    <property type="entry name" value="Homeodomain-like_sf"/>
</dbReference>
<dbReference type="OrthoDB" id="9178898at2"/>
<dbReference type="AlphaFoldDB" id="A0A2N5CDZ9"/>